<reference evidence="1 2" key="1">
    <citation type="submission" date="2016-11" db="EMBL/GenBank/DDBJ databases">
        <title>Draft Genome Sequences of Nine Cyanobacterial Strains from Diverse Habitats.</title>
        <authorList>
            <person name="Zhu T."/>
            <person name="Hou S."/>
            <person name="Lu X."/>
            <person name="Hess W.R."/>
        </authorList>
    </citation>
    <scope>NUCLEOTIDE SEQUENCE [LARGE SCALE GENOMIC DNA]</scope>
    <source>
        <strain evidence="1 2">NIES-593</strain>
    </source>
</reference>
<sequence length="60" mass="6786">MLKLCDKFNRIPMPKGQLSSRCWAIDVKVGNPALKERKNLNYQKPASVSVQNSPLQLIFA</sequence>
<dbReference type="EMBL" id="MRCB01000002">
    <property type="protein sequence ID" value="OKH26052.1"/>
    <property type="molecule type" value="Genomic_DNA"/>
</dbReference>
<proteinExistence type="predicted"/>
<accession>A0A1U7HR37</accession>
<gene>
    <name evidence="1" type="ORF">NIES593_02950</name>
</gene>
<name>A0A1U7HR37_9CYAN</name>
<evidence type="ECO:0000313" key="1">
    <source>
        <dbReference type="EMBL" id="OKH26052.1"/>
    </source>
</evidence>
<evidence type="ECO:0000313" key="2">
    <source>
        <dbReference type="Proteomes" id="UP000186868"/>
    </source>
</evidence>
<comment type="caution">
    <text evidence="1">The sequence shown here is derived from an EMBL/GenBank/DDBJ whole genome shotgun (WGS) entry which is preliminary data.</text>
</comment>
<keyword evidence="2" id="KW-1185">Reference proteome</keyword>
<organism evidence="1 2">
    <name type="scientific">Hydrococcus rivularis NIES-593</name>
    <dbReference type="NCBI Taxonomy" id="1921803"/>
    <lineage>
        <taxon>Bacteria</taxon>
        <taxon>Bacillati</taxon>
        <taxon>Cyanobacteriota</taxon>
        <taxon>Cyanophyceae</taxon>
        <taxon>Pleurocapsales</taxon>
        <taxon>Hydrococcaceae</taxon>
        <taxon>Hydrococcus</taxon>
    </lineage>
</organism>
<dbReference type="STRING" id="1921803.NIES593_02950"/>
<dbReference type="Proteomes" id="UP000186868">
    <property type="component" value="Unassembled WGS sequence"/>
</dbReference>
<protein>
    <submittedName>
        <fullName evidence="1">Uncharacterized protein</fullName>
    </submittedName>
</protein>
<dbReference type="AlphaFoldDB" id="A0A1U7HR37"/>